<dbReference type="InterPro" id="IPR001117">
    <property type="entry name" value="Cu-oxidase_2nd"/>
</dbReference>
<dbReference type="InterPro" id="IPR033138">
    <property type="entry name" value="Cu_oxidase_CS"/>
</dbReference>
<dbReference type="SUPFAM" id="SSF49503">
    <property type="entry name" value="Cupredoxins"/>
    <property type="match status" value="3"/>
</dbReference>
<proteinExistence type="inferred from homology"/>
<keyword evidence="2" id="KW-0479">Metal-binding</keyword>
<evidence type="ECO:0000256" key="6">
    <source>
        <dbReference type="ARBA" id="ARBA00023180"/>
    </source>
</evidence>
<evidence type="ECO:0000256" key="4">
    <source>
        <dbReference type="ARBA" id="ARBA00023008"/>
    </source>
</evidence>
<feature type="domain" description="Plastocyanin-like" evidence="9">
    <location>
        <begin position="79"/>
        <end position="200"/>
    </location>
</feature>
<dbReference type="InterPro" id="IPR008972">
    <property type="entry name" value="Cupredoxin"/>
</dbReference>
<dbReference type="Gene3D" id="2.60.40.420">
    <property type="entry name" value="Cupredoxins - blue copper proteins"/>
    <property type="match status" value="3"/>
</dbReference>
<keyword evidence="11" id="KW-1185">Reference proteome</keyword>
<keyword evidence="3" id="KW-0560">Oxidoreductase</keyword>
<dbReference type="Pfam" id="PF00394">
    <property type="entry name" value="Cu-oxidase"/>
    <property type="match status" value="1"/>
</dbReference>
<gene>
    <name evidence="10" type="ORF">D9758_011345</name>
</gene>
<dbReference type="GO" id="GO:0016491">
    <property type="term" value="F:oxidoreductase activity"/>
    <property type="evidence" value="ECO:0007669"/>
    <property type="project" value="UniProtKB-KW"/>
</dbReference>
<dbReference type="EMBL" id="JAACJM010000044">
    <property type="protein sequence ID" value="KAF5360151.1"/>
    <property type="molecule type" value="Genomic_DNA"/>
</dbReference>
<feature type="domain" description="Plastocyanin-like" evidence="7">
    <location>
        <begin position="212"/>
        <end position="350"/>
    </location>
</feature>
<keyword evidence="4" id="KW-0186">Copper</keyword>
<sequence>MSISLWATFRNVAKIGGSGKANKLAYLAHNRISSIKAASPSSLVCRKMSLRSFKTLLPFALAYCSFAATIGPVTDLTISNAEVSPDGFSRTATLAGSTSSVIGPLIVGNKGDNFQINVINQLDDDTMLKTTSIHWHGLFQAGTGWADGPAFVNQCPIASGNQFLYNFFAKDQAGTFWYHSHLSTQYCDGLRGPLVIYDPDDPYADLYDVDDESTVITLADWYHAKAETLTFPASDATLINGLGRFDGGNATELSVITVEQGKRYRFRLINISCDPNFVFSIDNHTMTIIEADGVNHEKLEVDQIQIFAGQRYSVILNADQAKDNYWIRANPSTGTTGFSGGINSAILRYVDADEDAEPGTPEVTATNPLVEANLVPLENPGAPGSPEVGGVDVAHNLALTFTGTFQINGESFVPPTVPVLLQILSGAQSPDSLLPSGSVYSLPLNSTVEISIPGGVAGAPHPFHVRVFLSVVSIHLVHGHTFDVVRSAGSSTYNYANPPRRDVVSTGVTGDNVTIRFTTDNAGPWFLHCHIDWHLEAGLAIVFAEGTDSWNSTITPTDQWDQLCPTYDALTSDQLRK</sequence>
<evidence type="ECO:0000256" key="3">
    <source>
        <dbReference type="ARBA" id="ARBA00023002"/>
    </source>
</evidence>
<dbReference type="InterPro" id="IPR011706">
    <property type="entry name" value="Cu-oxidase_C"/>
</dbReference>
<dbReference type="InterPro" id="IPR011707">
    <property type="entry name" value="Cu-oxidase-like_N"/>
</dbReference>
<dbReference type="AlphaFoldDB" id="A0A8H5G8E5"/>
<keyword evidence="6" id="KW-0325">Glycoprotein</keyword>
<feature type="domain" description="Plastocyanin-like" evidence="8">
    <location>
        <begin position="413"/>
        <end position="547"/>
    </location>
</feature>
<dbReference type="InterPro" id="IPR045087">
    <property type="entry name" value="Cu-oxidase_fam"/>
</dbReference>
<dbReference type="PROSITE" id="PS00080">
    <property type="entry name" value="MULTICOPPER_OXIDASE2"/>
    <property type="match status" value="1"/>
</dbReference>
<keyword evidence="5" id="KW-1015">Disulfide bond</keyword>
<dbReference type="CDD" id="cd13856">
    <property type="entry name" value="CuRO_1_Tv-LCC_like"/>
    <property type="match status" value="1"/>
</dbReference>
<dbReference type="GO" id="GO:0005507">
    <property type="term" value="F:copper ion binding"/>
    <property type="evidence" value="ECO:0007669"/>
    <property type="project" value="InterPro"/>
</dbReference>
<evidence type="ECO:0000256" key="1">
    <source>
        <dbReference type="ARBA" id="ARBA00010609"/>
    </source>
</evidence>
<accession>A0A8H5G8E5</accession>
<dbReference type="OrthoDB" id="2121828at2759"/>
<dbReference type="Pfam" id="PF07731">
    <property type="entry name" value="Cu-oxidase_2"/>
    <property type="match status" value="1"/>
</dbReference>
<dbReference type="Pfam" id="PF07732">
    <property type="entry name" value="Cu-oxidase_3"/>
    <property type="match status" value="1"/>
</dbReference>
<comment type="similarity">
    <text evidence="1">Belongs to the multicopper oxidase family.</text>
</comment>
<dbReference type="FunFam" id="2.60.40.420:FF:000045">
    <property type="entry name" value="Laccase 2"/>
    <property type="match status" value="1"/>
</dbReference>
<organism evidence="10 11">
    <name type="scientific">Tetrapyrgos nigripes</name>
    <dbReference type="NCBI Taxonomy" id="182062"/>
    <lineage>
        <taxon>Eukaryota</taxon>
        <taxon>Fungi</taxon>
        <taxon>Dikarya</taxon>
        <taxon>Basidiomycota</taxon>
        <taxon>Agaricomycotina</taxon>
        <taxon>Agaricomycetes</taxon>
        <taxon>Agaricomycetidae</taxon>
        <taxon>Agaricales</taxon>
        <taxon>Marasmiineae</taxon>
        <taxon>Marasmiaceae</taxon>
        <taxon>Tetrapyrgos</taxon>
    </lineage>
</organism>
<evidence type="ECO:0000313" key="11">
    <source>
        <dbReference type="Proteomes" id="UP000559256"/>
    </source>
</evidence>
<dbReference type="InterPro" id="IPR002355">
    <property type="entry name" value="Cu_oxidase_Cu_BS"/>
</dbReference>
<reference evidence="10 11" key="1">
    <citation type="journal article" date="2020" name="ISME J.">
        <title>Uncovering the hidden diversity of litter-decomposition mechanisms in mushroom-forming fungi.</title>
        <authorList>
            <person name="Floudas D."/>
            <person name="Bentzer J."/>
            <person name="Ahren D."/>
            <person name="Johansson T."/>
            <person name="Persson P."/>
            <person name="Tunlid A."/>
        </authorList>
    </citation>
    <scope>NUCLEOTIDE SEQUENCE [LARGE SCALE GENOMIC DNA]</scope>
    <source>
        <strain evidence="10 11">CBS 291.85</strain>
    </source>
</reference>
<protein>
    <recommendedName>
        <fullName evidence="12">Laccase</fullName>
    </recommendedName>
</protein>
<evidence type="ECO:0000259" key="7">
    <source>
        <dbReference type="Pfam" id="PF00394"/>
    </source>
</evidence>
<dbReference type="PANTHER" id="PTHR11709">
    <property type="entry name" value="MULTI-COPPER OXIDASE"/>
    <property type="match status" value="1"/>
</dbReference>
<dbReference type="CDD" id="cd13903">
    <property type="entry name" value="CuRO_3_Tv-LCC_like"/>
    <property type="match status" value="1"/>
</dbReference>
<comment type="caution">
    <text evidence="10">The sequence shown here is derived from an EMBL/GenBank/DDBJ whole genome shotgun (WGS) entry which is preliminary data.</text>
</comment>
<evidence type="ECO:0008006" key="12">
    <source>
        <dbReference type="Google" id="ProtNLM"/>
    </source>
</evidence>
<dbReference type="PROSITE" id="PS00079">
    <property type="entry name" value="MULTICOPPER_OXIDASE1"/>
    <property type="match status" value="2"/>
</dbReference>
<dbReference type="Proteomes" id="UP000559256">
    <property type="component" value="Unassembled WGS sequence"/>
</dbReference>
<evidence type="ECO:0000313" key="10">
    <source>
        <dbReference type="EMBL" id="KAF5360151.1"/>
    </source>
</evidence>
<evidence type="ECO:0000259" key="8">
    <source>
        <dbReference type="Pfam" id="PF07731"/>
    </source>
</evidence>
<evidence type="ECO:0000256" key="2">
    <source>
        <dbReference type="ARBA" id="ARBA00022723"/>
    </source>
</evidence>
<evidence type="ECO:0000256" key="5">
    <source>
        <dbReference type="ARBA" id="ARBA00023157"/>
    </source>
</evidence>
<dbReference type="PANTHER" id="PTHR11709:SF511">
    <property type="entry name" value="LACCASE"/>
    <property type="match status" value="1"/>
</dbReference>
<name>A0A8H5G8E5_9AGAR</name>
<evidence type="ECO:0000259" key="9">
    <source>
        <dbReference type="Pfam" id="PF07732"/>
    </source>
</evidence>